<gene>
    <name evidence="2" type="ORF">GCM10010151_14140</name>
</gene>
<keyword evidence="3" id="KW-1185">Reference proteome</keyword>
<sequence length="39" mass="4270">MPHGAKLVIIDLCYAPLIAWGPLLAAVTVAYAVRRRRHG</sequence>
<proteinExistence type="predicted"/>
<comment type="caution">
    <text evidence="2">The sequence shown here is derived from an EMBL/GenBank/DDBJ whole genome shotgun (WGS) entry which is preliminary data.</text>
</comment>
<reference evidence="3" key="1">
    <citation type="journal article" date="2019" name="Int. J. Syst. Evol. Microbiol.">
        <title>The Global Catalogue of Microorganisms (GCM) 10K type strain sequencing project: providing services to taxonomists for standard genome sequencing and annotation.</title>
        <authorList>
            <consortium name="The Broad Institute Genomics Platform"/>
            <consortium name="The Broad Institute Genome Sequencing Center for Infectious Disease"/>
            <person name="Wu L."/>
            <person name="Ma J."/>
        </authorList>
    </citation>
    <scope>NUCLEOTIDE SEQUENCE [LARGE SCALE GENOMIC DNA]</scope>
    <source>
        <strain evidence="3">JCM 3146</strain>
    </source>
</reference>
<evidence type="ECO:0000313" key="3">
    <source>
        <dbReference type="Proteomes" id="UP001501822"/>
    </source>
</evidence>
<keyword evidence="1" id="KW-1133">Transmembrane helix</keyword>
<accession>A0ABP3FTC7</accession>
<evidence type="ECO:0000256" key="1">
    <source>
        <dbReference type="SAM" id="Phobius"/>
    </source>
</evidence>
<dbReference type="Proteomes" id="UP001501822">
    <property type="component" value="Unassembled WGS sequence"/>
</dbReference>
<feature type="transmembrane region" description="Helical" evidence="1">
    <location>
        <begin position="12"/>
        <end position="33"/>
    </location>
</feature>
<name>A0ABP3FTC7_9ACTN</name>
<dbReference type="EMBL" id="BAAABM010000009">
    <property type="protein sequence ID" value="GAA0325413.1"/>
    <property type="molecule type" value="Genomic_DNA"/>
</dbReference>
<evidence type="ECO:0000313" key="2">
    <source>
        <dbReference type="EMBL" id="GAA0325413.1"/>
    </source>
</evidence>
<organism evidence="2 3">
    <name type="scientific">Actinoallomurus spadix</name>
    <dbReference type="NCBI Taxonomy" id="79912"/>
    <lineage>
        <taxon>Bacteria</taxon>
        <taxon>Bacillati</taxon>
        <taxon>Actinomycetota</taxon>
        <taxon>Actinomycetes</taxon>
        <taxon>Streptosporangiales</taxon>
        <taxon>Thermomonosporaceae</taxon>
        <taxon>Actinoallomurus</taxon>
    </lineage>
</organism>
<keyword evidence="1" id="KW-0472">Membrane</keyword>
<keyword evidence="1" id="KW-0812">Transmembrane</keyword>
<protein>
    <submittedName>
        <fullName evidence="2">Uncharacterized protein</fullName>
    </submittedName>
</protein>